<dbReference type="GO" id="GO:0035556">
    <property type="term" value="P:intracellular signal transduction"/>
    <property type="evidence" value="ECO:0007669"/>
    <property type="project" value="InterPro"/>
</dbReference>
<dbReference type="OrthoDB" id="302535at2759"/>
<dbReference type="SMART" id="SM00044">
    <property type="entry name" value="CYCc"/>
    <property type="match status" value="1"/>
</dbReference>
<dbReference type="InParanoid" id="A0A671UYL5"/>
<dbReference type="CDD" id="cd07302">
    <property type="entry name" value="CHD"/>
    <property type="match status" value="1"/>
</dbReference>
<dbReference type="RefSeq" id="XP_030288155.1">
    <property type="nucleotide sequence ID" value="XM_030432295.1"/>
</dbReference>
<dbReference type="InterPro" id="IPR029787">
    <property type="entry name" value="Nucleotide_cyclase"/>
</dbReference>
<keyword evidence="6" id="KW-1133">Transmembrane helix</keyword>
<evidence type="ECO:0000256" key="10">
    <source>
        <dbReference type="ARBA" id="ARBA00023239"/>
    </source>
</evidence>
<dbReference type="InterPro" id="IPR050401">
    <property type="entry name" value="Cyclic_nucleotide_synthase"/>
</dbReference>
<dbReference type="GeneID" id="115590844"/>
<dbReference type="Pfam" id="PF07701">
    <property type="entry name" value="HNOBA"/>
    <property type="match status" value="1"/>
</dbReference>
<keyword evidence="9" id="KW-0325">Glycoprotein</keyword>
<dbReference type="InterPro" id="IPR011645">
    <property type="entry name" value="HNOB_dom_associated"/>
</dbReference>
<dbReference type="PROSITE" id="PS50011">
    <property type="entry name" value="PROTEIN_KINASE_DOM"/>
    <property type="match status" value="1"/>
</dbReference>
<evidence type="ECO:0000256" key="12">
    <source>
        <dbReference type="RuleBase" id="RU000405"/>
    </source>
</evidence>
<dbReference type="GO" id="GO:0007168">
    <property type="term" value="P:receptor guanylyl cyclase signaling pathway"/>
    <property type="evidence" value="ECO:0007669"/>
    <property type="project" value="TreeGrafter"/>
</dbReference>
<dbReference type="InterPro" id="IPR001245">
    <property type="entry name" value="Ser-Thr/Tyr_kinase_cat_dom"/>
</dbReference>
<comment type="catalytic activity">
    <reaction evidence="13">
        <text>GTP = 3',5'-cyclic GMP + diphosphate</text>
        <dbReference type="Rhea" id="RHEA:13665"/>
        <dbReference type="ChEBI" id="CHEBI:33019"/>
        <dbReference type="ChEBI" id="CHEBI:37565"/>
        <dbReference type="ChEBI" id="CHEBI:57746"/>
        <dbReference type="EC" id="4.6.1.2"/>
    </reaction>
</comment>
<evidence type="ECO:0000313" key="17">
    <source>
        <dbReference type="Ensembl" id="ENSSAUP00010019003.1"/>
    </source>
</evidence>
<protein>
    <recommendedName>
        <fullName evidence="2 13">Guanylate cyclase</fullName>
        <ecNumber evidence="2 13">4.6.1.2</ecNumber>
    </recommendedName>
</protein>
<dbReference type="PROSITE" id="PS00452">
    <property type="entry name" value="GUANYLATE_CYCLASE_1"/>
    <property type="match status" value="1"/>
</dbReference>
<dbReference type="GeneTree" id="ENSGT00940000163785"/>
<reference evidence="17" key="1">
    <citation type="submission" date="2021-04" db="EMBL/GenBank/DDBJ databases">
        <authorList>
            <consortium name="Wellcome Sanger Institute Data Sharing"/>
        </authorList>
    </citation>
    <scope>NUCLEOTIDE SEQUENCE [LARGE SCALE GENOMIC DNA]</scope>
</reference>
<gene>
    <name evidence="17" type="primary">LOC115590844</name>
</gene>
<keyword evidence="11 13" id="KW-0141">cGMP biosynthesis</keyword>
<dbReference type="Proteomes" id="UP000472265">
    <property type="component" value="Chromosome 11"/>
</dbReference>
<dbReference type="Pfam" id="PF00211">
    <property type="entry name" value="Guanylate_cyc"/>
    <property type="match status" value="1"/>
</dbReference>
<dbReference type="PANTHER" id="PTHR11920:SF506">
    <property type="entry name" value="GUANYLATE CYCLASE"/>
    <property type="match status" value="1"/>
</dbReference>
<evidence type="ECO:0000259" key="15">
    <source>
        <dbReference type="PROSITE" id="PS50011"/>
    </source>
</evidence>
<dbReference type="InterPro" id="IPR001054">
    <property type="entry name" value="A/G_cyclase"/>
</dbReference>
<dbReference type="EC" id="4.6.1.2" evidence="2 13"/>
<dbReference type="GO" id="GO:0001653">
    <property type="term" value="F:peptide receptor activity"/>
    <property type="evidence" value="ECO:0007669"/>
    <property type="project" value="TreeGrafter"/>
</dbReference>
<dbReference type="PANTHER" id="PTHR11920">
    <property type="entry name" value="GUANYLYL CYCLASE"/>
    <property type="match status" value="1"/>
</dbReference>
<feature type="signal peptide" evidence="14">
    <location>
        <begin position="1"/>
        <end position="19"/>
    </location>
</feature>
<keyword evidence="18" id="KW-1185">Reference proteome</keyword>
<reference evidence="17" key="3">
    <citation type="submission" date="2025-09" db="UniProtKB">
        <authorList>
            <consortium name="Ensembl"/>
        </authorList>
    </citation>
    <scope>IDENTIFICATION</scope>
</reference>
<keyword evidence="3" id="KW-0812">Transmembrane</keyword>
<dbReference type="InterPro" id="IPR011009">
    <property type="entry name" value="Kinase-like_dom_sf"/>
</dbReference>
<dbReference type="SUPFAM" id="SSF56112">
    <property type="entry name" value="Protein kinase-like (PK-like)"/>
    <property type="match status" value="1"/>
</dbReference>
<dbReference type="GO" id="GO:0005886">
    <property type="term" value="C:plasma membrane"/>
    <property type="evidence" value="ECO:0007669"/>
    <property type="project" value="TreeGrafter"/>
</dbReference>
<evidence type="ECO:0000256" key="4">
    <source>
        <dbReference type="ARBA" id="ARBA00022729"/>
    </source>
</evidence>
<evidence type="ECO:0000256" key="1">
    <source>
        <dbReference type="ARBA" id="ARBA00004451"/>
    </source>
</evidence>
<name>A0A671UYL5_SPAAU</name>
<dbReference type="GO" id="GO:0004016">
    <property type="term" value="F:adenylate cyclase activity"/>
    <property type="evidence" value="ECO:0007669"/>
    <property type="project" value="TreeGrafter"/>
</dbReference>
<dbReference type="InterPro" id="IPR000719">
    <property type="entry name" value="Prot_kinase_dom"/>
</dbReference>
<comment type="similarity">
    <text evidence="12">Belongs to the adenylyl cyclase class-4/guanylyl cyclase family.</text>
</comment>
<evidence type="ECO:0000256" key="2">
    <source>
        <dbReference type="ARBA" id="ARBA00012202"/>
    </source>
</evidence>
<comment type="subcellular location">
    <subcellularLocation>
        <location evidence="1">Photoreceptor outer segment membrane</location>
        <topology evidence="1">Single-pass type I membrane protein</topology>
    </subcellularLocation>
</comment>
<keyword evidence="7" id="KW-0472">Membrane</keyword>
<reference evidence="17" key="2">
    <citation type="submission" date="2025-08" db="UniProtKB">
        <authorList>
            <consortium name="Ensembl"/>
        </authorList>
    </citation>
    <scope>IDENTIFICATION</scope>
</reference>
<evidence type="ECO:0000313" key="18">
    <source>
        <dbReference type="Proteomes" id="UP000472265"/>
    </source>
</evidence>
<evidence type="ECO:0000256" key="8">
    <source>
        <dbReference type="ARBA" id="ARBA00023170"/>
    </source>
</evidence>
<dbReference type="GO" id="GO:0004383">
    <property type="term" value="F:guanylate cyclase activity"/>
    <property type="evidence" value="ECO:0007669"/>
    <property type="project" value="UniProtKB-EC"/>
</dbReference>
<evidence type="ECO:0000259" key="16">
    <source>
        <dbReference type="PROSITE" id="PS50125"/>
    </source>
</evidence>
<dbReference type="Ensembl" id="ENSSAUT00010020079.1">
    <property type="protein sequence ID" value="ENSSAUP00010019003.1"/>
    <property type="gene ID" value="ENSSAUG00010008574.1"/>
</dbReference>
<evidence type="ECO:0000256" key="11">
    <source>
        <dbReference type="ARBA" id="ARBA00023293"/>
    </source>
</evidence>
<feature type="domain" description="Protein kinase" evidence="15">
    <location>
        <begin position="273"/>
        <end position="572"/>
    </location>
</feature>
<accession>A0A671UYL5</accession>
<organism evidence="17 18">
    <name type="scientific">Sparus aurata</name>
    <name type="common">Gilthead sea bream</name>
    <dbReference type="NCBI Taxonomy" id="8175"/>
    <lineage>
        <taxon>Eukaryota</taxon>
        <taxon>Metazoa</taxon>
        <taxon>Chordata</taxon>
        <taxon>Craniata</taxon>
        <taxon>Vertebrata</taxon>
        <taxon>Euteleostomi</taxon>
        <taxon>Actinopterygii</taxon>
        <taxon>Neopterygii</taxon>
        <taxon>Teleostei</taxon>
        <taxon>Neoteleostei</taxon>
        <taxon>Acanthomorphata</taxon>
        <taxon>Eupercaria</taxon>
        <taxon>Spariformes</taxon>
        <taxon>Sparidae</taxon>
        <taxon>Sparus</taxon>
    </lineage>
</organism>
<dbReference type="PROSITE" id="PS50125">
    <property type="entry name" value="GUANYLATE_CYCLASE_2"/>
    <property type="match status" value="1"/>
</dbReference>
<dbReference type="AlphaFoldDB" id="A0A671UYL5"/>
<dbReference type="Pfam" id="PF07714">
    <property type="entry name" value="PK_Tyr_Ser-Thr"/>
    <property type="match status" value="1"/>
</dbReference>
<dbReference type="SUPFAM" id="SSF55073">
    <property type="entry name" value="Nucleotide cyclase"/>
    <property type="match status" value="1"/>
</dbReference>
<dbReference type="OMA" id="YDCWPIN"/>
<feature type="chain" id="PRO_5025415866" description="Guanylate cyclase" evidence="14">
    <location>
        <begin position="20"/>
        <end position="839"/>
    </location>
</feature>
<sequence length="839" mass="93721">MALQTAASFYLCFLLGVNCWHDLDNTEFDCWPMNSPNDFNMISCGGLEMAWVQRPPEKVTNGEEFNVSYMVTASDSFYDYTVRNKIFQFSNASEAKRFCHEHDCPANWNNANEMNCCVYHANIHSCPLGLMKQGGICGPWIPDDGKIVTHTVSKAGKMTQKYWTSKVVLIHVGVTSVIAHIKIGQMHAALESKVLVVSAQVCGDDVCEPEENCLNCPADCGICPMSIATKVAIGLPVTLFSSGFILTMVWLQYQKQRMFWDESWIINYKSIIFSRMCCLGLGSTTSVQRIKSNSTISRTTDVTLCTEVNTSCKRGFIQPGIYDGKTVAVKHIQNKNFTLSKTIRKEVKEVRQLDHPNLCKFIGGSIEVPYVSIITEYCPKGSLSDVLLNDDIPINWGFRLSFATDIARGMSYLHQHKMFHGRLHSRNCVIDDRWVCKISDYGLTAYRKDNLETFNNGFTCGDVNRIYCAPEVLLGSSTNMTPAADVYSYSMILVEIATRSDLISDQAEGVRLDLMWRPPLPEVKTGKTDTDCPSQGDYCELIKKCWSNNVTMRPTFEQVKKILDKMNPHKVSPVDMMMNLMEKYSKHLESIVAERTQDLLQEKQKTDRLLYSMLPKPVADDLRQGRTTEAQSFSNATVYFSDIVGFTQLSGASTPHQVVNFLNQLYTTFDDIIDNYDVYKVETIGDAYMVVSGVPQENGINHAGEIASMALDLVSVCHSFKIPHKPDTQLKIRAGIHSGPVVAGVVGTKMPRYCLFGDTVNTASRMESTSEALKIQVSGATADLLQSLRGYVLTCRGTLNVKGKGDMTTWWLEAKRDDYTDPLTGTSESRVGVPVPVSD</sequence>
<dbReference type="Gene3D" id="1.10.510.10">
    <property type="entry name" value="Transferase(Phosphotransferase) domain 1"/>
    <property type="match status" value="1"/>
</dbReference>
<evidence type="ECO:0000256" key="5">
    <source>
        <dbReference type="ARBA" id="ARBA00022741"/>
    </source>
</evidence>
<evidence type="ECO:0000256" key="3">
    <source>
        <dbReference type="ARBA" id="ARBA00022692"/>
    </source>
</evidence>
<evidence type="ECO:0000256" key="7">
    <source>
        <dbReference type="ARBA" id="ARBA00023136"/>
    </source>
</evidence>
<dbReference type="GO" id="GO:0004672">
    <property type="term" value="F:protein kinase activity"/>
    <property type="evidence" value="ECO:0007669"/>
    <property type="project" value="InterPro"/>
</dbReference>
<dbReference type="InterPro" id="IPR018297">
    <property type="entry name" value="A/G_cyclase_CS"/>
</dbReference>
<evidence type="ECO:0000256" key="14">
    <source>
        <dbReference type="SAM" id="SignalP"/>
    </source>
</evidence>
<keyword evidence="8" id="KW-0675">Receptor</keyword>
<dbReference type="Gene3D" id="3.30.70.1230">
    <property type="entry name" value="Nucleotide cyclase"/>
    <property type="match status" value="1"/>
</dbReference>
<keyword evidence="10 12" id="KW-0456">Lyase</keyword>
<dbReference type="GO" id="GO:0005524">
    <property type="term" value="F:ATP binding"/>
    <property type="evidence" value="ECO:0007669"/>
    <property type="project" value="InterPro"/>
</dbReference>
<dbReference type="FunFam" id="3.30.70.1230:FF:000019">
    <property type="entry name" value="Guanylate cyclase"/>
    <property type="match status" value="1"/>
</dbReference>
<keyword evidence="5" id="KW-0547">Nucleotide-binding</keyword>
<proteinExistence type="inferred from homology"/>
<feature type="domain" description="Guanylate cyclase" evidence="16">
    <location>
        <begin position="637"/>
        <end position="767"/>
    </location>
</feature>
<evidence type="ECO:0000256" key="13">
    <source>
        <dbReference type="RuleBase" id="RU003431"/>
    </source>
</evidence>
<evidence type="ECO:0000256" key="9">
    <source>
        <dbReference type="ARBA" id="ARBA00023180"/>
    </source>
</evidence>
<evidence type="ECO:0000256" key="6">
    <source>
        <dbReference type="ARBA" id="ARBA00022989"/>
    </source>
</evidence>
<keyword evidence="4 14" id="KW-0732">Signal</keyword>